<protein>
    <recommendedName>
        <fullName evidence="2">Peptide deformylase</fullName>
        <shortName evidence="2">PDF</shortName>
        <ecNumber evidence="2">3.5.1.88</ecNumber>
    </recommendedName>
    <alternativeName>
        <fullName evidence="2">Polypeptide deformylase</fullName>
    </alternativeName>
</protein>
<dbReference type="CDD" id="cd00487">
    <property type="entry name" value="Pep_deformylase"/>
    <property type="match status" value="1"/>
</dbReference>
<comment type="cofactor">
    <cofactor evidence="2">
        <name>Fe(2+)</name>
        <dbReference type="ChEBI" id="CHEBI:29033"/>
    </cofactor>
    <text evidence="2">Binds 1 Fe(2+) ion.</text>
</comment>
<dbReference type="EC" id="3.5.1.88" evidence="2"/>
<proteinExistence type="inferred from homology"/>
<dbReference type="NCBIfam" id="NF001159">
    <property type="entry name" value="PRK00150.1-3"/>
    <property type="match status" value="1"/>
</dbReference>
<dbReference type="AlphaFoldDB" id="A0A933DTA9"/>
<comment type="caution">
    <text evidence="3">The sequence shown here is derived from an EMBL/GenBank/DDBJ whole genome shotgun (WGS) entry which is preliminary data.</text>
</comment>
<accession>A0A933DTA9</accession>
<evidence type="ECO:0000313" key="4">
    <source>
        <dbReference type="Proteomes" id="UP000756703"/>
    </source>
</evidence>
<dbReference type="HAMAP" id="MF_00163">
    <property type="entry name" value="Pep_deformylase"/>
    <property type="match status" value="1"/>
</dbReference>
<evidence type="ECO:0000256" key="1">
    <source>
        <dbReference type="ARBA" id="ARBA00010759"/>
    </source>
</evidence>
<dbReference type="GO" id="GO:0042586">
    <property type="term" value="F:peptide deformylase activity"/>
    <property type="evidence" value="ECO:0007669"/>
    <property type="project" value="UniProtKB-UniRule"/>
</dbReference>
<dbReference type="Pfam" id="PF01327">
    <property type="entry name" value="Pep_deformylase"/>
    <property type="match status" value="1"/>
</dbReference>
<dbReference type="PIRSF" id="PIRSF004749">
    <property type="entry name" value="Pep_def"/>
    <property type="match status" value="1"/>
</dbReference>
<keyword evidence="2" id="KW-0479">Metal-binding</keyword>
<dbReference type="NCBIfam" id="TIGR00079">
    <property type="entry name" value="pept_deformyl"/>
    <property type="match status" value="1"/>
</dbReference>
<feature type="active site" evidence="2">
    <location>
        <position position="161"/>
    </location>
</feature>
<gene>
    <name evidence="2 3" type="primary">def</name>
    <name evidence="3" type="ORF">HY473_01120</name>
</gene>
<dbReference type="PANTHER" id="PTHR10458:SF22">
    <property type="entry name" value="PEPTIDE DEFORMYLASE"/>
    <property type="match status" value="1"/>
</dbReference>
<dbReference type="GO" id="GO:0006412">
    <property type="term" value="P:translation"/>
    <property type="evidence" value="ECO:0007669"/>
    <property type="project" value="UniProtKB-UniRule"/>
</dbReference>
<dbReference type="InterPro" id="IPR036821">
    <property type="entry name" value="Peptide_deformylase_sf"/>
</dbReference>
<keyword evidence="2 3" id="KW-0378">Hydrolase</keyword>
<keyword evidence="2" id="KW-0408">Iron</keyword>
<dbReference type="Gene3D" id="3.90.45.10">
    <property type="entry name" value="Peptide deformylase"/>
    <property type="match status" value="1"/>
</dbReference>
<comment type="similarity">
    <text evidence="1 2">Belongs to the polypeptide deformylase family.</text>
</comment>
<feature type="binding site" evidence="2">
    <location>
        <position position="160"/>
    </location>
    <ligand>
        <name>Fe cation</name>
        <dbReference type="ChEBI" id="CHEBI:24875"/>
    </ligand>
</feature>
<comment type="catalytic activity">
    <reaction evidence="2">
        <text>N-terminal N-formyl-L-methionyl-[peptide] + H2O = N-terminal L-methionyl-[peptide] + formate</text>
        <dbReference type="Rhea" id="RHEA:24420"/>
        <dbReference type="Rhea" id="RHEA-COMP:10639"/>
        <dbReference type="Rhea" id="RHEA-COMP:10640"/>
        <dbReference type="ChEBI" id="CHEBI:15377"/>
        <dbReference type="ChEBI" id="CHEBI:15740"/>
        <dbReference type="ChEBI" id="CHEBI:49298"/>
        <dbReference type="ChEBI" id="CHEBI:64731"/>
        <dbReference type="EC" id="3.5.1.88"/>
    </reaction>
</comment>
<dbReference type="EMBL" id="JACQMI010000005">
    <property type="protein sequence ID" value="MBI4132687.1"/>
    <property type="molecule type" value="Genomic_DNA"/>
</dbReference>
<dbReference type="PANTHER" id="PTHR10458">
    <property type="entry name" value="PEPTIDE DEFORMYLASE"/>
    <property type="match status" value="1"/>
</dbReference>
<dbReference type="InterPro" id="IPR023635">
    <property type="entry name" value="Peptide_deformylase"/>
</dbReference>
<reference evidence="3" key="1">
    <citation type="submission" date="2020-07" db="EMBL/GenBank/DDBJ databases">
        <title>Huge and variable diversity of episymbiotic CPR bacteria and DPANN archaea in groundwater ecosystems.</title>
        <authorList>
            <person name="He C.Y."/>
            <person name="Keren R."/>
            <person name="Whittaker M."/>
            <person name="Farag I.F."/>
            <person name="Doudna J."/>
            <person name="Cate J.H.D."/>
            <person name="Banfield J.F."/>
        </authorList>
    </citation>
    <scope>NUCLEOTIDE SEQUENCE</scope>
    <source>
        <strain evidence="3">NC_groundwater_1225_Ag_S-0.1um_56_177</strain>
    </source>
</reference>
<organism evidence="3 4">
    <name type="scientific">Candidatus Sungiibacteriota bacterium</name>
    <dbReference type="NCBI Taxonomy" id="2750080"/>
    <lineage>
        <taxon>Bacteria</taxon>
        <taxon>Candidatus Sungiibacteriota</taxon>
    </lineage>
</organism>
<dbReference type="PRINTS" id="PR01576">
    <property type="entry name" value="PDEFORMYLASE"/>
</dbReference>
<evidence type="ECO:0000256" key="2">
    <source>
        <dbReference type="HAMAP-Rule" id="MF_00163"/>
    </source>
</evidence>
<keyword evidence="2" id="KW-0648">Protein biosynthesis</keyword>
<feature type="binding site" evidence="2">
    <location>
        <position position="164"/>
    </location>
    <ligand>
        <name>Fe cation</name>
        <dbReference type="ChEBI" id="CHEBI:24875"/>
    </ligand>
</feature>
<evidence type="ECO:0000313" key="3">
    <source>
        <dbReference type="EMBL" id="MBI4132687.1"/>
    </source>
</evidence>
<dbReference type="SUPFAM" id="SSF56420">
    <property type="entry name" value="Peptide deformylase"/>
    <property type="match status" value="1"/>
</dbReference>
<feature type="binding site" evidence="2">
    <location>
        <position position="118"/>
    </location>
    <ligand>
        <name>Fe cation</name>
        <dbReference type="ChEBI" id="CHEBI:24875"/>
    </ligand>
</feature>
<dbReference type="Proteomes" id="UP000756703">
    <property type="component" value="Unassembled WGS sequence"/>
</dbReference>
<comment type="function">
    <text evidence="2">Removes the formyl group from the N-terminal Met of newly synthesized proteins. Requires at least a dipeptide for an efficient rate of reaction. N-terminal L-methionine is a prerequisite for activity but the enzyme has broad specificity at other positions.</text>
</comment>
<dbReference type="GO" id="GO:0046872">
    <property type="term" value="F:metal ion binding"/>
    <property type="evidence" value="ECO:0007669"/>
    <property type="project" value="UniProtKB-KW"/>
</dbReference>
<name>A0A933DTA9_9BACT</name>
<sequence>MPRHPVVLEPNKVLRAPAQEIAREEISSAKIQRLISDMKETLTAAPDGVGLAASQVGVSLQLFLVSEEAQVIDIEKPDAEPQMGAEGAHKKRVWKYFTFINPVLIKQSRKRLEMAEGCLSLPGKFGAVLRSEKVSIAWLDENGEKHSRGFTKFFARVIQHEMDHLSGILISDRAKKLISMPHDKATQSYEL</sequence>